<organism evidence="3 4">
    <name type="scientific">Marilutibacter maris</name>
    <dbReference type="NCBI Taxonomy" id="1605891"/>
    <lineage>
        <taxon>Bacteria</taxon>
        <taxon>Pseudomonadati</taxon>
        <taxon>Pseudomonadota</taxon>
        <taxon>Gammaproteobacteria</taxon>
        <taxon>Lysobacterales</taxon>
        <taxon>Lysobacteraceae</taxon>
        <taxon>Marilutibacter</taxon>
    </lineage>
</organism>
<sequence>MKELLERRLETLAAEQQKGRQALAELDEQRAQLARTLLRIEGAMAVLGEMLANPSDASGVRSHDAGVRQVPPAADAAMPSSNGGTP</sequence>
<feature type="region of interest" description="Disordered" evidence="2">
    <location>
        <begin position="55"/>
        <end position="86"/>
    </location>
</feature>
<dbReference type="AlphaFoldDB" id="A0A2U9T9X1"/>
<dbReference type="RefSeq" id="WP_111265494.1">
    <property type="nucleotide sequence ID" value="NZ_CP029843.1"/>
</dbReference>
<evidence type="ECO:0000256" key="1">
    <source>
        <dbReference type="SAM" id="Coils"/>
    </source>
</evidence>
<evidence type="ECO:0000313" key="3">
    <source>
        <dbReference type="EMBL" id="AWV06319.1"/>
    </source>
</evidence>
<name>A0A2U9T9X1_9GAMM</name>
<feature type="coiled-coil region" evidence="1">
    <location>
        <begin position="2"/>
        <end position="43"/>
    </location>
</feature>
<keyword evidence="1" id="KW-0175">Coiled coil</keyword>
<dbReference type="EMBL" id="CP029843">
    <property type="protein sequence ID" value="AWV06319.1"/>
    <property type="molecule type" value="Genomic_DNA"/>
</dbReference>
<evidence type="ECO:0000256" key="2">
    <source>
        <dbReference type="SAM" id="MobiDB-lite"/>
    </source>
</evidence>
<evidence type="ECO:0000313" key="4">
    <source>
        <dbReference type="Proteomes" id="UP000249447"/>
    </source>
</evidence>
<gene>
    <name evidence="3" type="ORF">C9I47_0596</name>
</gene>
<dbReference type="Proteomes" id="UP000249447">
    <property type="component" value="Chromosome"/>
</dbReference>
<dbReference type="KEGG" id="lmb:C9I47_0596"/>
<dbReference type="OrthoDB" id="5198170at2"/>
<protein>
    <submittedName>
        <fullName evidence="3">Uncharacterized protein</fullName>
    </submittedName>
</protein>
<accession>A0A2U9T9X1</accession>
<proteinExistence type="predicted"/>
<keyword evidence="4" id="KW-1185">Reference proteome</keyword>
<reference evidence="3 4" key="1">
    <citation type="submission" date="2018-05" db="EMBL/GenBank/DDBJ databases">
        <title>The complete genome of Lysobacter maris HZ9B, a marine bacterium antagonistic against terrestrial plant pathogens.</title>
        <authorList>
            <person name="Zhang X.-Q."/>
        </authorList>
    </citation>
    <scope>NUCLEOTIDE SEQUENCE [LARGE SCALE GENOMIC DNA]</scope>
    <source>
        <strain evidence="3 4">HZ9B</strain>
    </source>
</reference>